<dbReference type="STRING" id="744872.Spica_1757"/>
<sequence>MSTTQDFIEFLLDQIDNNWNIRYRKMFGEYMVYINDKPILLVCDNTVFVKELDCIRNYFSEDSKGFPYKGSKEHFILDIENKSLLNEIISILEKVIPIPIKKAKKNG</sequence>
<dbReference type="KEGG" id="scd:Spica_1781"/>
<evidence type="ECO:0000313" key="1">
    <source>
        <dbReference type="EMBL" id="AEJ19899.1"/>
    </source>
</evidence>
<dbReference type="eggNOG" id="COG3070">
    <property type="taxonomic scope" value="Bacteria"/>
</dbReference>
<dbReference type="SUPFAM" id="SSF159894">
    <property type="entry name" value="YgaC/TfoX-N like"/>
    <property type="match status" value="1"/>
</dbReference>
<protein>
    <submittedName>
        <fullName evidence="1">TfoX domain-containing protein</fullName>
    </submittedName>
</protein>
<dbReference type="AlphaFoldDB" id="F8F2Z1"/>
<evidence type="ECO:0000313" key="3">
    <source>
        <dbReference type="Proteomes" id="UP000000503"/>
    </source>
</evidence>
<reference evidence="3" key="2">
    <citation type="journal article" date="2013" name="Stand. Genomic Sci.">
        <title>Genome sequence of the thermophilic fresh-water bacterium Spirochaeta caldaria type strain (H1(T)), reclassification of Spirochaeta caldaria, Spirochaeta stenostrepta, and Spirochaeta zuelzerae in the genus Treponema as Treponema caldaria comb. nov., Treponema stenostrepta comb. nov., and Treponema zuelzerae comb. nov., and emendation of the genus Treponema.</title>
        <authorList>
            <person name="Abt B."/>
            <person name="Goker M."/>
            <person name="Scheuner C."/>
            <person name="Han C."/>
            <person name="Lu M."/>
            <person name="Misra M."/>
            <person name="Lapidus A."/>
            <person name="Nolan M."/>
            <person name="Lucas S."/>
            <person name="Hammon N."/>
            <person name="Deshpande S."/>
            <person name="Cheng J.F."/>
            <person name="Tapia R."/>
            <person name="Goodwin L.A."/>
            <person name="Pitluck S."/>
            <person name="Liolios K."/>
            <person name="Pagani I."/>
            <person name="Ivanova N."/>
            <person name="Mavromatis K."/>
            <person name="Mikhailova N."/>
            <person name="Huntemann M."/>
            <person name="Pati A."/>
            <person name="Chen A."/>
            <person name="Palaniappan K."/>
            <person name="Land M."/>
            <person name="Hauser L."/>
            <person name="Jeffries C.D."/>
            <person name="Rohde M."/>
            <person name="Spring S."/>
            <person name="Gronow S."/>
            <person name="Detter J.C."/>
            <person name="Bristow J."/>
            <person name="Eisen J.A."/>
            <person name="Markowitz V."/>
            <person name="Hugenholtz P."/>
            <person name="Kyrpides N.C."/>
            <person name="Woyke T."/>
            <person name="Klenk H.P."/>
        </authorList>
    </citation>
    <scope>NUCLEOTIDE SEQUENCE</scope>
    <source>
        <strain evidence="3">ATCC 51460 / DSM 7334 / H1</strain>
    </source>
</reference>
<dbReference type="Gene3D" id="3.30.1460.30">
    <property type="entry name" value="YgaC/TfoX-N like chaperone"/>
    <property type="match status" value="1"/>
</dbReference>
<evidence type="ECO:0000313" key="2">
    <source>
        <dbReference type="EMBL" id="AEJ19923.1"/>
    </source>
</evidence>
<dbReference type="KEGG" id="scd:Spica_1757"/>
<name>F8F2Z1_GRAC1</name>
<gene>
    <name evidence="1" type="ordered locus">Spica_1757</name>
    <name evidence="2" type="ordered locus">Spica_1781</name>
</gene>
<dbReference type="EMBL" id="CP002868">
    <property type="protein sequence ID" value="AEJ19899.1"/>
    <property type="molecule type" value="Genomic_DNA"/>
</dbReference>
<organism evidence="1 3">
    <name type="scientific">Gracilinema caldarium (strain ATCC 51460 / DSM 7334 / H1)</name>
    <name type="common">Treponema caldarium</name>
    <dbReference type="NCBI Taxonomy" id="744872"/>
    <lineage>
        <taxon>Bacteria</taxon>
        <taxon>Pseudomonadati</taxon>
        <taxon>Spirochaetota</taxon>
        <taxon>Spirochaetia</taxon>
        <taxon>Spirochaetales</taxon>
        <taxon>Breznakiellaceae</taxon>
        <taxon>Gracilinema</taxon>
    </lineage>
</organism>
<dbReference type="Proteomes" id="UP000000503">
    <property type="component" value="Chromosome"/>
</dbReference>
<accession>F8F2Z1</accession>
<keyword evidence="3" id="KW-1185">Reference proteome</keyword>
<dbReference type="OrthoDB" id="4772335at2"/>
<reference evidence="1" key="1">
    <citation type="submission" date="2011-06" db="EMBL/GenBank/DDBJ databases">
        <title>The complete genome of Treponema caldarium DSM 7334.</title>
        <authorList>
            <consortium name="US DOE Joint Genome Institute (JGI-PGF)"/>
            <person name="Lucas S."/>
            <person name="Han J."/>
            <person name="Lapidus A."/>
            <person name="Bruce D."/>
            <person name="Goodwin L."/>
            <person name="Pitluck S."/>
            <person name="Peters L."/>
            <person name="Kyrpides N."/>
            <person name="Mavromatis K."/>
            <person name="Ivanova N."/>
            <person name="Ovchinnikova G."/>
            <person name="Lu M."/>
            <person name="Misra M."/>
            <person name="Detter J.C."/>
            <person name="Tapia R."/>
            <person name="Han C."/>
            <person name="Land M."/>
            <person name="Hauser L."/>
            <person name="Markowitz V."/>
            <person name="Cheng J.-F."/>
            <person name="Hugenholtz P."/>
            <person name="Woyke T."/>
            <person name="Wu D."/>
            <person name="Spring S."/>
            <person name="Schroeder M."/>
            <person name="Brambilla E."/>
            <person name="Klenk H.-P."/>
            <person name="Eisen J.A."/>
        </authorList>
    </citation>
    <scope>NUCLEOTIDE SEQUENCE</scope>
    <source>
        <strain evidence="1">DSM 7334</strain>
    </source>
</reference>
<dbReference type="EMBL" id="CP002868">
    <property type="protein sequence ID" value="AEJ19923.1"/>
    <property type="molecule type" value="Genomic_DNA"/>
</dbReference>
<proteinExistence type="predicted"/>
<dbReference type="HOGENOM" id="CLU_151771_0_0_12"/>
<dbReference type="RefSeq" id="WP_013969203.1">
    <property type="nucleotide sequence ID" value="NC_015732.1"/>
</dbReference>